<accession>A0A7U2ESR0</accession>
<organism evidence="1 2">
    <name type="scientific">Phaeosphaeria nodorum (strain SN15 / ATCC MYA-4574 / FGSC 10173)</name>
    <name type="common">Glume blotch fungus</name>
    <name type="synonym">Parastagonospora nodorum</name>
    <dbReference type="NCBI Taxonomy" id="321614"/>
    <lineage>
        <taxon>Eukaryota</taxon>
        <taxon>Fungi</taxon>
        <taxon>Dikarya</taxon>
        <taxon>Ascomycota</taxon>
        <taxon>Pezizomycotina</taxon>
        <taxon>Dothideomycetes</taxon>
        <taxon>Pleosporomycetidae</taxon>
        <taxon>Pleosporales</taxon>
        <taxon>Pleosporineae</taxon>
        <taxon>Phaeosphaeriaceae</taxon>
        <taxon>Parastagonospora</taxon>
    </lineage>
</organism>
<name>A0A7U2ESR0_PHANO</name>
<gene>
    <name evidence="1" type="ORF">JI435_401960</name>
</gene>
<dbReference type="EMBL" id="CP069024">
    <property type="protein sequence ID" value="QRC92121.1"/>
    <property type="molecule type" value="Genomic_DNA"/>
</dbReference>
<dbReference type="VEuPathDB" id="FungiDB:JI435_401960"/>
<evidence type="ECO:0000313" key="2">
    <source>
        <dbReference type="Proteomes" id="UP000663193"/>
    </source>
</evidence>
<sequence length="64" mass="7214">MTVICFARRMLRCHHGVGAVMFPTLFAMQPWNEGCDRSCRPATVIFPLQRGIHDSVPLNDRKAG</sequence>
<keyword evidence="2" id="KW-1185">Reference proteome</keyword>
<reference evidence="2" key="1">
    <citation type="journal article" date="2021" name="BMC Genomics">
        <title>Chromosome-level genome assembly and manually-curated proteome of model necrotroph Parastagonospora nodorum Sn15 reveals a genome-wide trove of candidate effector homologs, and redundancy of virulence-related functions within an accessory chromosome.</title>
        <authorList>
            <person name="Bertazzoni S."/>
            <person name="Jones D.A.B."/>
            <person name="Phan H.T."/>
            <person name="Tan K.-C."/>
            <person name="Hane J.K."/>
        </authorList>
    </citation>
    <scope>NUCLEOTIDE SEQUENCE [LARGE SCALE GENOMIC DNA]</scope>
    <source>
        <strain evidence="2">SN15 / ATCC MYA-4574 / FGSC 10173)</strain>
    </source>
</reference>
<protein>
    <submittedName>
        <fullName evidence="1">Uncharacterized protein</fullName>
    </submittedName>
</protein>
<evidence type="ECO:0000313" key="1">
    <source>
        <dbReference type="EMBL" id="QRC92121.1"/>
    </source>
</evidence>
<dbReference type="AlphaFoldDB" id="A0A7U2ESR0"/>
<proteinExistence type="predicted"/>
<dbReference type="Proteomes" id="UP000663193">
    <property type="component" value="Chromosome 2"/>
</dbReference>